<comment type="caution">
    <text evidence="1">The sequence shown here is derived from an EMBL/GenBank/DDBJ whole genome shotgun (WGS) entry which is preliminary data.</text>
</comment>
<accession>A0ACC0C6G0</accession>
<organism evidence="1 2">
    <name type="scientific">Catharanthus roseus</name>
    <name type="common">Madagascar periwinkle</name>
    <name type="synonym">Vinca rosea</name>
    <dbReference type="NCBI Taxonomy" id="4058"/>
    <lineage>
        <taxon>Eukaryota</taxon>
        <taxon>Viridiplantae</taxon>
        <taxon>Streptophyta</taxon>
        <taxon>Embryophyta</taxon>
        <taxon>Tracheophyta</taxon>
        <taxon>Spermatophyta</taxon>
        <taxon>Magnoliopsida</taxon>
        <taxon>eudicotyledons</taxon>
        <taxon>Gunneridae</taxon>
        <taxon>Pentapetalae</taxon>
        <taxon>asterids</taxon>
        <taxon>lamiids</taxon>
        <taxon>Gentianales</taxon>
        <taxon>Apocynaceae</taxon>
        <taxon>Rauvolfioideae</taxon>
        <taxon>Vinceae</taxon>
        <taxon>Catharanthinae</taxon>
        <taxon>Catharanthus</taxon>
    </lineage>
</organism>
<dbReference type="EMBL" id="CM044701">
    <property type="protein sequence ID" value="KAI5680381.1"/>
    <property type="molecule type" value="Genomic_DNA"/>
</dbReference>
<keyword evidence="2" id="KW-1185">Reference proteome</keyword>
<evidence type="ECO:0000313" key="1">
    <source>
        <dbReference type="EMBL" id="KAI5680381.1"/>
    </source>
</evidence>
<proteinExistence type="predicted"/>
<gene>
    <name evidence="1" type="ORF">M9H77_01608</name>
</gene>
<name>A0ACC0C6G0_CATRO</name>
<protein>
    <submittedName>
        <fullName evidence="1">Uncharacterized protein</fullName>
    </submittedName>
</protein>
<dbReference type="Proteomes" id="UP001060085">
    <property type="component" value="Linkage Group LG01"/>
</dbReference>
<sequence length="300" mass="31910">MTQILKLLSLFNLKPNFILHNYYQNFNRDFSTHHIPSKLEGKIALITGAANGIGKETAAKFINNGAKVVIADIQKQTGEETASELGPNASFIACDVTKESDVCDAVDFAVSQHGRLDIMYNNAGIACRTPPSIADLDLATFDKVMAINVRGVVAGIKHASRVMIPHKTGSILCTASVTGVMAGLAQHTYSISKSSVIGIVKSAAAELCKHGIRVNCISPFAIPTAFVIGELKLYYPDLKDEQIAGMIHKAGVLEGAFCEPSDIANAAVYLASDDAKYISGHNLVVDGGFTSMKSLNLGLP</sequence>
<reference evidence="2" key="1">
    <citation type="journal article" date="2023" name="Nat. Plants">
        <title>Single-cell RNA sequencing provides a high-resolution roadmap for understanding the multicellular compartmentation of specialized metabolism.</title>
        <authorList>
            <person name="Sun S."/>
            <person name="Shen X."/>
            <person name="Li Y."/>
            <person name="Li Y."/>
            <person name="Wang S."/>
            <person name="Li R."/>
            <person name="Zhang H."/>
            <person name="Shen G."/>
            <person name="Guo B."/>
            <person name="Wei J."/>
            <person name="Xu J."/>
            <person name="St-Pierre B."/>
            <person name="Chen S."/>
            <person name="Sun C."/>
        </authorList>
    </citation>
    <scope>NUCLEOTIDE SEQUENCE [LARGE SCALE GENOMIC DNA]</scope>
</reference>
<evidence type="ECO:0000313" key="2">
    <source>
        <dbReference type="Proteomes" id="UP001060085"/>
    </source>
</evidence>